<evidence type="ECO:0000313" key="2">
    <source>
        <dbReference type="EMBL" id="MRH78530.1"/>
    </source>
</evidence>
<proteinExistence type="predicted"/>
<accession>A0A6N7QSF3</accession>
<reference evidence="2 3" key="1">
    <citation type="submission" date="2019-11" db="EMBL/GenBank/DDBJ databases">
        <authorList>
            <person name="Zhang X.Y."/>
        </authorList>
    </citation>
    <scope>NUCLEOTIDE SEQUENCE [LARGE SCALE GENOMIC DNA]</scope>
    <source>
        <strain evidence="2 3">C176</strain>
    </source>
</reference>
<dbReference type="Pfam" id="PF04326">
    <property type="entry name" value="SLFN_AlbA_2"/>
    <property type="match status" value="1"/>
</dbReference>
<evidence type="ECO:0000259" key="1">
    <source>
        <dbReference type="Pfam" id="PF04326"/>
    </source>
</evidence>
<feature type="domain" description="Schlafen AlbA-2" evidence="1">
    <location>
        <begin position="27"/>
        <end position="155"/>
    </location>
</feature>
<dbReference type="Proteomes" id="UP000433788">
    <property type="component" value="Unassembled WGS sequence"/>
</dbReference>
<keyword evidence="2" id="KW-0547">Nucleotide-binding</keyword>
<dbReference type="GO" id="GO:0005524">
    <property type="term" value="F:ATP binding"/>
    <property type="evidence" value="ECO:0007669"/>
    <property type="project" value="UniProtKB-KW"/>
</dbReference>
<dbReference type="InterPro" id="IPR038461">
    <property type="entry name" value="Schlafen_AlbA_2_dom_sf"/>
</dbReference>
<dbReference type="InterPro" id="IPR007421">
    <property type="entry name" value="Schlafen_AlbA_2_dom"/>
</dbReference>
<name>A0A6N7QSF3_9GAMM</name>
<protein>
    <submittedName>
        <fullName evidence="2">ATP-binding protein</fullName>
    </submittedName>
</protein>
<dbReference type="Gene3D" id="3.30.950.30">
    <property type="entry name" value="Schlafen, AAA domain"/>
    <property type="match status" value="1"/>
</dbReference>
<evidence type="ECO:0000313" key="3">
    <source>
        <dbReference type="Proteomes" id="UP000433788"/>
    </source>
</evidence>
<keyword evidence="3" id="KW-1185">Reference proteome</keyword>
<sequence>MHELFNKPLSELGPADIDALVHRGDSEDQYTEFKEQPPGKADTWQKATSDLASEVVAFANADGGVLVLGIKEEGNQATGVEPIPDAEKVANSLHRSFTSIIDPYPVGLEVAAVPYNEIGGVIVARVPASPEAPHGVKDKQRFRVTVRRGEEAKPLDMRDIQLHTLETRRRADDAEQRLEARRAAFWELPMHDGLVPAGYRITVTPARAVYRVPELRAVSTAQPIPNGLRWRIHAEPLPPTEVYTVFHRALSRGWRPCLRGMIAAVESPTVGRAQFATFEGGTVDVVRIPAASESVVSAWPLLGDYLGAVELATMLRETAGAGRAELMIDVEFATIGSSTSEVNPAAVDLHLDVKMPGALPNPPGKVRTPLRFPRYTLVDQEDLNRVAKEFWRDLCDVAGVVDMPAITGVERLER</sequence>
<gene>
    <name evidence="2" type="ORF">GH984_07405</name>
</gene>
<dbReference type="EMBL" id="WJPP01000003">
    <property type="protein sequence ID" value="MRH78530.1"/>
    <property type="molecule type" value="Genomic_DNA"/>
</dbReference>
<dbReference type="AlphaFoldDB" id="A0A6N7QSF3"/>
<comment type="caution">
    <text evidence="2">The sequence shown here is derived from an EMBL/GenBank/DDBJ whole genome shotgun (WGS) entry which is preliminary data.</text>
</comment>
<keyword evidence="2" id="KW-0067">ATP-binding</keyword>
<organism evidence="2 3">
    <name type="scientific">Spiribacter salilacus</name>
    <dbReference type="NCBI Taxonomy" id="2664894"/>
    <lineage>
        <taxon>Bacteria</taxon>
        <taxon>Pseudomonadati</taxon>
        <taxon>Pseudomonadota</taxon>
        <taxon>Gammaproteobacteria</taxon>
        <taxon>Chromatiales</taxon>
        <taxon>Ectothiorhodospiraceae</taxon>
        <taxon>Spiribacter</taxon>
    </lineage>
</organism>